<gene>
    <name evidence="1" type="ORF">CK203_110799</name>
</gene>
<dbReference type="Proteomes" id="UP000288805">
    <property type="component" value="Unassembled WGS sequence"/>
</dbReference>
<protein>
    <submittedName>
        <fullName evidence="1">Uncharacterized protein</fullName>
    </submittedName>
</protein>
<dbReference type="EMBL" id="QGNW01000966">
    <property type="protein sequence ID" value="RVW58268.1"/>
    <property type="molecule type" value="Genomic_DNA"/>
</dbReference>
<reference evidence="1 2" key="1">
    <citation type="journal article" date="2018" name="PLoS Genet.">
        <title>Population sequencing reveals clonal diversity and ancestral inbreeding in the grapevine cultivar Chardonnay.</title>
        <authorList>
            <person name="Roach M.J."/>
            <person name="Johnson D.L."/>
            <person name="Bohlmann J."/>
            <person name="van Vuuren H.J."/>
            <person name="Jones S.J."/>
            <person name="Pretorius I.S."/>
            <person name="Schmidt S.A."/>
            <person name="Borneman A.R."/>
        </authorList>
    </citation>
    <scope>NUCLEOTIDE SEQUENCE [LARGE SCALE GENOMIC DNA]</scope>
    <source>
        <strain evidence="2">cv. Chardonnay</strain>
        <tissue evidence="1">Leaf</tissue>
    </source>
</reference>
<dbReference type="AlphaFoldDB" id="A0A438FE76"/>
<evidence type="ECO:0000313" key="1">
    <source>
        <dbReference type="EMBL" id="RVW58268.1"/>
    </source>
</evidence>
<accession>A0A438FE76</accession>
<organism evidence="1 2">
    <name type="scientific">Vitis vinifera</name>
    <name type="common">Grape</name>
    <dbReference type="NCBI Taxonomy" id="29760"/>
    <lineage>
        <taxon>Eukaryota</taxon>
        <taxon>Viridiplantae</taxon>
        <taxon>Streptophyta</taxon>
        <taxon>Embryophyta</taxon>
        <taxon>Tracheophyta</taxon>
        <taxon>Spermatophyta</taxon>
        <taxon>Magnoliopsida</taxon>
        <taxon>eudicotyledons</taxon>
        <taxon>Gunneridae</taxon>
        <taxon>Pentapetalae</taxon>
        <taxon>rosids</taxon>
        <taxon>Vitales</taxon>
        <taxon>Vitaceae</taxon>
        <taxon>Viteae</taxon>
        <taxon>Vitis</taxon>
    </lineage>
</organism>
<proteinExistence type="predicted"/>
<name>A0A438FE76_VITVI</name>
<comment type="caution">
    <text evidence="1">The sequence shown here is derived from an EMBL/GenBank/DDBJ whole genome shotgun (WGS) entry which is preliminary data.</text>
</comment>
<evidence type="ECO:0000313" key="2">
    <source>
        <dbReference type="Proteomes" id="UP000288805"/>
    </source>
</evidence>
<sequence length="214" mass="23458">MSMSKNVWVFEVWNPVGDGDGWTPLFARAFNDWEIDLVEPFVAEDSCLRGGSSKSASKGSFLCLGGFLGNGGSSLTSLCQDAGPVEPSFLPFWCILDSFVYSEGNLSWMEWMVCGKRSKRAWQMAPLCIFWGSLVESHSSLVNCSINVDEILLLLSGIEGTPLVVLTQGDLEEVNNLSKSTPEVKSFGTGIEVKFFQVALCPNPCFQLRSTNCK</sequence>